<dbReference type="Pfam" id="PF00656">
    <property type="entry name" value="Peptidase_C14"/>
    <property type="match status" value="1"/>
</dbReference>
<dbReference type="GO" id="GO:0004197">
    <property type="term" value="F:cysteine-type endopeptidase activity"/>
    <property type="evidence" value="ECO:0007669"/>
    <property type="project" value="InterPro"/>
</dbReference>
<dbReference type="KEGG" id="kan:IMCC3317_13070"/>
<organism evidence="2 3">
    <name type="scientific">Kordia antarctica</name>
    <dbReference type="NCBI Taxonomy" id="1218801"/>
    <lineage>
        <taxon>Bacteria</taxon>
        <taxon>Pseudomonadati</taxon>
        <taxon>Bacteroidota</taxon>
        <taxon>Flavobacteriia</taxon>
        <taxon>Flavobacteriales</taxon>
        <taxon>Flavobacteriaceae</taxon>
        <taxon>Kordia</taxon>
    </lineage>
</organism>
<proteinExistence type="predicted"/>
<reference evidence="2 3" key="1">
    <citation type="journal article" date="2013" name="Int. J. Syst. Evol. Microbiol.">
        <title>Kordia antarctica sp. nov., isolated from Antarctic seawater.</title>
        <authorList>
            <person name="Baek K."/>
            <person name="Choi A."/>
            <person name="Kang I."/>
            <person name="Lee K."/>
            <person name="Cho J.C."/>
        </authorList>
    </citation>
    <scope>NUCLEOTIDE SEQUENCE [LARGE SCALE GENOMIC DNA]</scope>
    <source>
        <strain evidence="2 3">IMCC3317</strain>
    </source>
</reference>
<dbReference type="AlphaFoldDB" id="A0A7L4ZHQ2"/>
<dbReference type="SUPFAM" id="SSF52129">
    <property type="entry name" value="Caspase-like"/>
    <property type="match status" value="1"/>
</dbReference>
<dbReference type="InterPro" id="IPR029030">
    <property type="entry name" value="Caspase-like_dom_sf"/>
</dbReference>
<name>A0A7L4ZHQ2_9FLAO</name>
<dbReference type="EMBL" id="CP019288">
    <property type="protein sequence ID" value="QHI35959.1"/>
    <property type="molecule type" value="Genomic_DNA"/>
</dbReference>
<dbReference type="PANTHER" id="PTHR22576">
    <property type="entry name" value="MUCOSA ASSOCIATED LYMPHOID TISSUE LYMPHOMA TRANSLOCATION PROTEIN 1/PARACASPASE"/>
    <property type="match status" value="1"/>
</dbReference>
<gene>
    <name evidence="2" type="ORF">IMCC3317_13070</name>
</gene>
<feature type="domain" description="Peptidase C14 caspase" evidence="1">
    <location>
        <begin position="3"/>
        <end position="216"/>
    </location>
</feature>
<dbReference type="InterPro" id="IPR052039">
    <property type="entry name" value="Caspase-related_regulators"/>
</dbReference>
<evidence type="ECO:0000313" key="2">
    <source>
        <dbReference type="EMBL" id="QHI35959.1"/>
    </source>
</evidence>
<keyword evidence="3" id="KW-1185">Reference proteome</keyword>
<dbReference type="InterPro" id="IPR011600">
    <property type="entry name" value="Pept_C14_caspase"/>
</dbReference>
<protein>
    <recommendedName>
        <fullName evidence="1">Peptidase C14 caspase domain-containing protein</fullName>
    </recommendedName>
</protein>
<sequence length="320" mass="36731">MSRKALIIGINSYNFMDSLGGCVNDANNVKDVLEYHADEKKERNFFVESITSETHRCIDREYLMDEIRELFREKRDVSLLYFAGHGHVENRQGYLVTSECERGDQGILMASILKMANNSPASNRIVILDCCFAGNFDQDFFEENLTRIAEGVTILTASTESQFSEEVNENGVFTTLFCHALKGGAASILGEVTIGNVYGYIDKAMGEYGQRPMFTTKVKRYFCLRKITSQLNVNELRKITKLFKYPDMIFKLNKTYEYTNNKEAIPKHVEEFKVLQLFNRVNLVVPDGARDMYWAAQNKKGCKLTPLGESYWEMVHREVI</sequence>
<evidence type="ECO:0000313" key="3">
    <source>
        <dbReference type="Proteomes" id="UP000464657"/>
    </source>
</evidence>
<dbReference type="GO" id="GO:0006508">
    <property type="term" value="P:proteolysis"/>
    <property type="evidence" value="ECO:0007669"/>
    <property type="project" value="InterPro"/>
</dbReference>
<evidence type="ECO:0000259" key="1">
    <source>
        <dbReference type="Pfam" id="PF00656"/>
    </source>
</evidence>
<dbReference type="OrthoDB" id="2546654at2"/>
<dbReference type="PANTHER" id="PTHR22576:SF37">
    <property type="entry name" value="MUCOSA-ASSOCIATED LYMPHOID TISSUE LYMPHOMA TRANSLOCATION PROTEIN 1"/>
    <property type="match status" value="1"/>
</dbReference>
<dbReference type="Gene3D" id="3.40.50.1460">
    <property type="match status" value="1"/>
</dbReference>
<dbReference type="RefSeq" id="WP_160128692.1">
    <property type="nucleotide sequence ID" value="NZ_CP019288.1"/>
</dbReference>
<accession>A0A7L4ZHQ2</accession>
<dbReference type="Proteomes" id="UP000464657">
    <property type="component" value="Chromosome"/>
</dbReference>